<organism evidence="4">
    <name type="scientific">marine sediment metagenome</name>
    <dbReference type="NCBI Taxonomy" id="412755"/>
    <lineage>
        <taxon>unclassified sequences</taxon>
        <taxon>metagenomes</taxon>
        <taxon>ecological metagenomes</taxon>
    </lineage>
</organism>
<keyword evidence="1" id="KW-0808">Transferase</keyword>
<sequence>MLSPKKIINNLTQKKPRVRGRGPSNSGPAPTVIPRADHSISRRLISPHALKVLRDLQAGGFEAYLVGGCVRDLLLGHEPKDFDVTTNASPEQVHRLFRKSRLIGRRFKLVHVGFGRDVIEVATFRAPPEVEQHVDGQGRIMRDNVFGTLEQDAWRRDFTVNALYYN</sequence>
<evidence type="ECO:0000256" key="2">
    <source>
        <dbReference type="SAM" id="MobiDB-lite"/>
    </source>
</evidence>
<evidence type="ECO:0000259" key="3">
    <source>
        <dbReference type="Pfam" id="PF01743"/>
    </source>
</evidence>
<name>A0A0F9RKG0_9ZZZZ</name>
<dbReference type="InterPro" id="IPR043519">
    <property type="entry name" value="NT_sf"/>
</dbReference>
<dbReference type="PANTHER" id="PTHR43051:SF1">
    <property type="entry name" value="POLYNUCLEOTIDE ADENYLYLTRANSFERASE FAMILY PROTEIN"/>
    <property type="match status" value="1"/>
</dbReference>
<feature type="domain" description="Poly A polymerase head" evidence="3">
    <location>
        <begin position="63"/>
        <end position="166"/>
    </location>
</feature>
<dbReference type="Pfam" id="PF01743">
    <property type="entry name" value="PolyA_pol"/>
    <property type="match status" value="1"/>
</dbReference>
<dbReference type="InterPro" id="IPR002646">
    <property type="entry name" value="PolA_pol_head_dom"/>
</dbReference>
<evidence type="ECO:0000256" key="1">
    <source>
        <dbReference type="ARBA" id="ARBA00022679"/>
    </source>
</evidence>
<feature type="non-terminal residue" evidence="4">
    <location>
        <position position="166"/>
    </location>
</feature>
<comment type="caution">
    <text evidence="4">The sequence shown here is derived from an EMBL/GenBank/DDBJ whole genome shotgun (WGS) entry which is preliminary data.</text>
</comment>
<evidence type="ECO:0000313" key="4">
    <source>
        <dbReference type="EMBL" id="KKN57055.1"/>
    </source>
</evidence>
<accession>A0A0F9RKG0</accession>
<protein>
    <recommendedName>
        <fullName evidence="3">Poly A polymerase head domain-containing protein</fullName>
    </recommendedName>
</protein>
<feature type="region of interest" description="Disordered" evidence="2">
    <location>
        <begin position="1"/>
        <end position="35"/>
    </location>
</feature>
<dbReference type="AlphaFoldDB" id="A0A0F9RKG0"/>
<proteinExistence type="predicted"/>
<dbReference type="CDD" id="cd05398">
    <property type="entry name" value="NT_ClassII-CCAase"/>
    <property type="match status" value="1"/>
</dbReference>
<dbReference type="PANTHER" id="PTHR43051">
    <property type="entry name" value="POLYNUCLEOTIDE ADENYLYLTRANSFERASE FAMILY PROTEIN"/>
    <property type="match status" value="1"/>
</dbReference>
<dbReference type="GO" id="GO:0006396">
    <property type="term" value="P:RNA processing"/>
    <property type="evidence" value="ECO:0007669"/>
    <property type="project" value="InterPro"/>
</dbReference>
<dbReference type="SUPFAM" id="SSF81301">
    <property type="entry name" value="Nucleotidyltransferase"/>
    <property type="match status" value="1"/>
</dbReference>
<dbReference type="GO" id="GO:0016779">
    <property type="term" value="F:nucleotidyltransferase activity"/>
    <property type="evidence" value="ECO:0007669"/>
    <property type="project" value="InterPro"/>
</dbReference>
<dbReference type="EMBL" id="LAZR01000820">
    <property type="protein sequence ID" value="KKN57055.1"/>
    <property type="molecule type" value="Genomic_DNA"/>
</dbReference>
<dbReference type="GO" id="GO:0003723">
    <property type="term" value="F:RNA binding"/>
    <property type="evidence" value="ECO:0007669"/>
    <property type="project" value="InterPro"/>
</dbReference>
<gene>
    <name evidence="4" type="ORF">LCGC14_0565820</name>
</gene>
<dbReference type="InterPro" id="IPR052191">
    <property type="entry name" value="tRNA_ntf/polyA_polymerase_I"/>
</dbReference>
<reference evidence="4" key="1">
    <citation type="journal article" date="2015" name="Nature">
        <title>Complex archaea that bridge the gap between prokaryotes and eukaryotes.</title>
        <authorList>
            <person name="Spang A."/>
            <person name="Saw J.H."/>
            <person name="Jorgensen S.L."/>
            <person name="Zaremba-Niedzwiedzka K."/>
            <person name="Martijn J."/>
            <person name="Lind A.E."/>
            <person name="van Eijk R."/>
            <person name="Schleper C."/>
            <person name="Guy L."/>
            <person name="Ettema T.J."/>
        </authorList>
    </citation>
    <scope>NUCLEOTIDE SEQUENCE</scope>
</reference>
<dbReference type="Gene3D" id="3.30.460.10">
    <property type="entry name" value="Beta Polymerase, domain 2"/>
    <property type="match status" value="1"/>
</dbReference>